<dbReference type="Proteomes" id="UP000186817">
    <property type="component" value="Unassembled WGS sequence"/>
</dbReference>
<dbReference type="OrthoDB" id="5587367at2759"/>
<name>A0A1Q9EG88_SYMMI</name>
<reference evidence="1 2" key="1">
    <citation type="submission" date="2016-02" db="EMBL/GenBank/DDBJ databases">
        <title>Genome analysis of coral dinoflagellate symbionts highlights evolutionary adaptations to a symbiotic lifestyle.</title>
        <authorList>
            <person name="Aranda M."/>
            <person name="Li Y."/>
            <person name="Liew Y.J."/>
            <person name="Baumgarten S."/>
            <person name="Simakov O."/>
            <person name="Wilson M."/>
            <person name="Piel J."/>
            <person name="Ashoor H."/>
            <person name="Bougouffa S."/>
            <person name="Bajic V.B."/>
            <person name="Ryu T."/>
            <person name="Ravasi T."/>
            <person name="Bayer T."/>
            <person name="Micklem G."/>
            <person name="Kim H."/>
            <person name="Bhak J."/>
            <person name="Lajeunesse T.C."/>
            <person name="Voolstra C.R."/>
        </authorList>
    </citation>
    <scope>NUCLEOTIDE SEQUENCE [LARGE SCALE GENOMIC DNA]</scope>
    <source>
        <strain evidence="1 2">CCMP2467</strain>
    </source>
</reference>
<gene>
    <name evidence="1" type="ORF">AK812_SmicGene10334</name>
</gene>
<evidence type="ECO:0000313" key="2">
    <source>
        <dbReference type="Proteomes" id="UP000186817"/>
    </source>
</evidence>
<dbReference type="AlphaFoldDB" id="A0A1Q9EG88"/>
<accession>A0A1Q9EG88</accession>
<sequence length="181" mass="20951">MVEKRLDVLPAGREEVKIDVKRSEEPRIKRARVELDQDNMKRAYYMLFPRCDPEMTMITDHSSTGVNVGLSRLVHSHGVLRWARQLFVVLGQFFVVYDLSFVVEGRFFSIRLDREHYSALELLYDFVAEFGVVQGFLEPKIRLHMVLIADLQVLPSPPGNQKSKWKHVDAAIKVIAVSWPK</sequence>
<organism evidence="1 2">
    <name type="scientific">Symbiodinium microadriaticum</name>
    <name type="common">Dinoflagellate</name>
    <name type="synonym">Zooxanthella microadriatica</name>
    <dbReference type="NCBI Taxonomy" id="2951"/>
    <lineage>
        <taxon>Eukaryota</taxon>
        <taxon>Sar</taxon>
        <taxon>Alveolata</taxon>
        <taxon>Dinophyceae</taxon>
        <taxon>Suessiales</taxon>
        <taxon>Symbiodiniaceae</taxon>
        <taxon>Symbiodinium</taxon>
    </lineage>
</organism>
<comment type="caution">
    <text evidence="1">The sequence shown here is derived from an EMBL/GenBank/DDBJ whole genome shotgun (WGS) entry which is preliminary data.</text>
</comment>
<keyword evidence="2" id="KW-1185">Reference proteome</keyword>
<evidence type="ECO:0000313" key="1">
    <source>
        <dbReference type="EMBL" id="OLQ06397.1"/>
    </source>
</evidence>
<dbReference type="EMBL" id="LSRX01000161">
    <property type="protein sequence ID" value="OLQ06397.1"/>
    <property type="molecule type" value="Genomic_DNA"/>
</dbReference>
<proteinExistence type="predicted"/>
<protein>
    <submittedName>
        <fullName evidence="1">Uncharacterized protein</fullName>
    </submittedName>
</protein>